<name>A0AAV1ZQD4_9ARAC</name>
<dbReference type="Proteomes" id="UP001497382">
    <property type="component" value="Unassembled WGS sequence"/>
</dbReference>
<proteinExistence type="predicted"/>
<keyword evidence="1" id="KW-1133">Transmembrane helix</keyword>
<keyword evidence="1" id="KW-0472">Membrane</keyword>
<protein>
    <submittedName>
        <fullName evidence="2">Uncharacterized protein</fullName>
    </submittedName>
</protein>
<feature type="transmembrane region" description="Helical" evidence="1">
    <location>
        <begin position="21"/>
        <end position="41"/>
    </location>
</feature>
<sequence length="47" mass="5456">MCRVASLFMLIAQKGVYKYQIDLIVGLPTFVFLLSCLRFYFFTVIVS</sequence>
<dbReference type="EMBL" id="CAXIEN010000073">
    <property type="protein sequence ID" value="CAL1274069.1"/>
    <property type="molecule type" value="Genomic_DNA"/>
</dbReference>
<accession>A0AAV1ZQD4</accession>
<dbReference type="AlphaFoldDB" id="A0AAV1ZQD4"/>
<evidence type="ECO:0000313" key="3">
    <source>
        <dbReference type="Proteomes" id="UP001497382"/>
    </source>
</evidence>
<reference evidence="2 3" key="1">
    <citation type="submission" date="2024-04" db="EMBL/GenBank/DDBJ databases">
        <authorList>
            <person name="Rising A."/>
            <person name="Reimegard J."/>
            <person name="Sonavane S."/>
            <person name="Akerstrom W."/>
            <person name="Nylinder S."/>
            <person name="Hedman E."/>
            <person name="Kallberg Y."/>
        </authorList>
    </citation>
    <scope>NUCLEOTIDE SEQUENCE [LARGE SCALE GENOMIC DNA]</scope>
</reference>
<feature type="non-terminal residue" evidence="2">
    <location>
        <position position="47"/>
    </location>
</feature>
<organism evidence="2 3">
    <name type="scientific">Larinioides sclopetarius</name>
    <dbReference type="NCBI Taxonomy" id="280406"/>
    <lineage>
        <taxon>Eukaryota</taxon>
        <taxon>Metazoa</taxon>
        <taxon>Ecdysozoa</taxon>
        <taxon>Arthropoda</taxon>
        <taxon>Chelicerata</taxon>
        <taxon>Arachnida</taxon>
        <taxon>Araneae</taxon>
        <taxon>Araneomorphae</taxon>
        <taxon>Entelegynae</taxon>
        <taxon>Araneoidea</taxon>
        <taxon>Araneidae</taxon>
        <taxon>Larinioides</taxon>
    </lineage>
</organism>
<comment type="caution">
    <text evidence="2">The sequence shown here is derived from an EMBL/GenBank/DDBJ whole genome shotgun (WGS) entry which is preliminary data.</text>
</comment>
<keyword evidence="1" id="KW-0812">Transmembrane</keyword>
<evidence type="ECO:0000313" key="2">
    <source>
        <dbReference type="EMBL" id="CAL1274069.1"/>
    </source>
</evidence>
<keyword evidence="3" id="KW-1185">Reference proteome</keyword>
<evidence type="ECO:0000256" key="1">
    <source>
        <dbReference type="SAM" id="Phobius"/>
    </source>
</evidence>
<gene>
    <name evidence="2" type="ORF">LARSCL_LOCUS7260</name>
</gene>